<dbReference type="Proteomes" id="UP000533900">
    <property type="component" value="Unassembled WGS sequence"/>
</dbReference>
<accession>A0A842IV14</accession>
<feature type="chain" id="PRO_5032399081" evidence="1">
    <location>
        <begin position="37"/>
        <end position="220"/>
    </location>
</feature>
<comment type="caution">
    <text evidence="2">The sequence shown here is derived from an EMBL/GenBank/DDBJ whole genome shotgun (WGS) entry which is preliminary data.</text>
</comment>
<dbReference type="AlphaFoldDB" id="A0A842IV14"/>
<dbReference type="EMBL" id="JACLCP010000003">
    <property type="protein sequence ID" value="MBC2845764.1"/>
    <property type="molecule type" value="Genomic_DNA"/>
</dbReference>
<feature type="signal peptide" evidence="1">
    <location>
        <begin position="1"/>
        <end position="36"/>
    </location>
</feature>
<protein>
    <submittedName>
        <fullName evidence="2">SIMPL domain-containing protein</fullName>
    </submittedName>
</protein>
<reference evidence="2" key="1">
    <citation type="submission" date="2020-08" db="EMBL/GenBank/DDBJ databases">
        <title>Winogradskyella ouciana sp. nov., isolated from the hadal seawater of the Mariana Trench.</title>
        <authorList>
            <person name="He X."/>
        </authorList>
    </citation>
    <scope>NUCLEOTIDE SEQUENCE [LARGE SCALE GENOMIC DNA]</scope>
    <source>
        <strain evidence="2">KCTC 52348</strain>
    </source>
</reference>
<proteinExistence type="predicted"/>
<dbReference type="Gene3D" id="3.30.110.170">
    <property type="entry name" value="Protein of unknown function (DUF541), domain 1"/>
    <property type="match status" value="1"/>
</dbReference>
<gene>
    <name evidence="2" type="ORF">H7F21_11725</name>
</gene>
<organism evidence="2 3">
    <name type="scientific">Winogradskyella flava</name>
    <dbReference type="NCBI Taxonomy" id="1884876"/>
    <lineage>
        <taxon>Bacteria</taxon>
        <taxon>Pseudomonadati</taxon>
        <taxon>Bacteroidota</taxon>
        <taxon>Flavobacteriia</taxon>
        <taxon>Flavobacteriales</taxon>
        <taxon>Flavobacteriaceae</taxon>
        <taxon>Winogradskyella</taxon>
    </lineage>
</organism>
<dbReference type="InterPro" id="IPR007497">
    <property type="entry name" value="SIMPL/DUF541"/>
</dbReference>
<evidence type="ECO:0000313" key="2">
    <source>
        <dbReference type="EMBL" id="MBC2845764.1"/>
    </source>
</evidence>
<dbReference type="Pfam" id="PF04402">
    <property type="entry name" value="SIMPL"/>
    <property type="match status" value="1"/>
</dbReference>
<keyword evidence="3" id="KW-1185">Reference proteome</keyword>
<sequence length="220" mass="24956">MTFKIRNFIKSNTKITNKHFILLMLLLVTTFRGVSAQAIQDRTITVYGSALKTSSDATYKTDITLSLDNNYYSDSPCKTLEELKAKFFEEVKKLNIDTKRFIIDDLAYVATGYRKDGTILHFETKSKDEILKITTIRMAQVMPSYVQVKYSMTDAEIAKLTKDALKDAKKNAEMVAEAAGEEIDKVYAISSYDYGGSSYWTSLNAEEGSFRLTVVYKLKD</sequence>
<keyword evidence="1" id="KW-0732">Signal</keyword>
<evidence type="ECO:0000256" key="1">
    <source>
        <dbReference type="SAM" id="SignalP"/>
    </source>
</evidence>
<name>A0A842IV14_9FLAO</name>
<evidence type="ECO:0000313" key="3">
    <source>
        <dbReference type="Proteomes" id="UP000533900"/>
    </source>
</evidence>
<dbReference type="RefSeq" id="WP_185789478.1">
    <property type="nucleotide sequence ID" value="NZ_JACLCP010000003.1"/>
</dbReference>